<organism evidence="1 2">
    <name type="scientific">Grifola frondosa</name>
    <name type="common">Maitake</name>
    <name type="synonym">Polyporus frondosus</name>
    <dbReference type="NCBI Taxonomy" id="5627"/>
    <lineage>
        <taxon>Eukaryota</taxon>
        <taxon>Fungi</taxon>
        <taxon>Dikarya</taxon>
        <taxon>Basidiomycota</taxon>
        <taxon>Agaricomycotina</taxon>
        <taxon>Agaricomycetes</taxon>
        <taxon>Polyporales</taxon>
        <taxon>Grifolaceae</taxon>
        <taxon>Grifola</taxon>
    </lineage>
</organism>
<evidence type="ECO:0000313" key="1">
    <source>
        <dbReference type="EMBL" id="OBZ65436.1"/>
    </source>
</evidence>
<accession>A0A1C7LMM1</accession>
<keyword evidence="2" id="KW-1185">Reference proteome</keyword>
<evidence type="ECO:0000313" key="2">
    <source>
        <dbReference type="Proteomes" id="UP000092993"/>
    </source>
</evidence>
<dbReference type="Proteomes" id="UP000092993">
    <property type="component" value="Unassembled WGS sequence"/>
</dbReference>
<comment type="caution">
    <text evidence="1">The sequence shown here is derived from an EMBL/GenBank/DDBJ whole genome shotgun (WGS) entry which is preliminary data.</text>
</comment>
<reference evidence="1 2" key="1">
    <citation type="submission" date="2016-03" db="EMBL/GenBank/DDBJ databases">
        <title>Whole genome sequencing of Grifola frondosa 9006-11.</title>
        <authorList>
            <person name="Min B."/>
            <person name="Park H."/>
            <person name="Kim J.-G."/>
            <person name="Cho H."/>
            <person name="Oh Y.-L."/>
            <person name="Kong W.-S."/>
            <person name="Choi I.-G."/>
        </authorList>
    </citation>
    <scope>NUCLEOTIDE SEQUENCE [LARGE SCALE GENOMIC DNA]</scope>
    <source>
        <strain evidence="1 2">9006-11</strain>
    </source>
</reference>
<sequence>MRTVYELTIYSRRHPFVDEALDMDLVNTSHATLVNDRRSFRISFYPESTHPLALINSMLNITFPAYRDRA</sequence>
<proteinExistence type="predicted"/>
<gene>
    <name evidence="1" type="ORF">A0H81_14537</name>
</gene>
<protein>
    <submittedName>
        <fullName evidence="1">Uncharacterized protein</fullName>
    </submittedName>
</protein>
<name>A0A1C7LMM1_GRIFR</name>
<dbReference type="EMBL" id="LUGG01000044">
    <property type="protein sequence ID" value="OBZ65436.1"/>
    <property type="molecule type" value="Genomic_DNA"/>
</dbReference>
<dbReference type="AlphaFoldDB" id="A0A1C7LMM1"/>